<dbReference type="Pfam" id="PF05163">
    <property type="entry name" value="DinB"/>
    <property type="match status" value="1"/>
</dbReference>
<comment type="similarity">
    <text evidence="1">Belongs to the DinB family.</text>
</comment>
<dbReference type="Proteomes" id="UP000289455">
    <property type="component" value="Unassembled WGS sequence"/>
</dbReference>
<sequence length="166" mass="19256">MYRHLTDFYSDWAYESQRTIHMFEAIADEHFKKSKQENFRSIARLAWHITETIPEMLLHAGIKGLQEIHPSTAQQDVKSLILVYQTTSEAALKALSSQWSDNMLDEKIPMYGDQWKRGAVLSILIRHQSHHRGQLSVLLRQAGRVIPGMYGPTKEEWKNMGMEAMD</sequence>
<protein>
    <recommendedName>
        <fullName evidence="6">Damage-inducible protein DinB</fullName>
    </recommendedName>
</protein>
<organism evidence="4 5">
    <name type="scientific">Aquirufa rosea</name>
    <dbReference type="NCBI Taxonomy" id="2509241"/>
    <lineage>
        <taxon>Bacteria</taxon>
        <taxon>Pseudomonadati</taxon>
        <taxon>Bacteroidota</taxon>
        <taxon>Cytophagia</taxon>
        <taxon>Cytophagales</taxon>
        <taxon>Flectobacillaceae</taxon>
        <taxon>Aquirufa</taxon>
    </lineage>
</organism>
<evidence type="ECO:0008006" key="6">
    <source>
        <dbReference type="Google" id="ProtNLM"/>
    </source>
</evidence>
<gene>
    <name evidence="4" type="ORF">ESB04_04525</name>
</gene>
<dbReference type="InterPro" id="IPR007837">
    <property type="entry name" value="DinB"/>
</dbReference>
<name>A0A4Q1C192_9BACT</name>
<keyword evidence="5" id="KW-1185">Reference proteome</keyword>
<evidence type="ECO:0000256" key="2">
    <source>
        <dbReference type="ARBA" id="ARBA00022723"/>
    </source>
</evidence>
<feature type="binding site" evidence="3">
    <location>
        <position position="127"/>
    </location>
    <ligand>
        <name>a divalent metal cation</name>
        <dbReference type="ChEBI" id="CHEBI:60240"/>
    </ligand>
</feature>
<feature type="binding site" evidence="3">
    <location>
        <position position="48"/>
    </location>
    <ligand>
        <name>a divalent metal cation</name>
        <dbReference type="ChEBI" id="CHEBI:60240"/>
    </ligand>
</feature>
<dbReference type="InterPro" id="IPR034660">
    <property type="entry name" value="DinB/YfiT-like"/>
</dbReference>
<evidence type="ECO:0000313" key="4">
    <source>
        <dbReference type="EMBL" id="RXK50923.1"/>
    </source>
</evidence>
<dbReference type="GO" id="GO:0046872">
    <property type="term" value="F:metal ion binding"/>
    <property type="evidence" value="ECO:0007669"/>
    <property type="project" value="UniProtKB-KW"/>
</dbReference>
<dbReference type="AlphaFoldDB" id="A0A4Q1C192"/>
<evidence type="ECO:0000256" key="1">
    <source>
        <dbReference type="ARBA" id="ARBA00008635"/>
    </source>
</evidence>
<comment type="caution">
    <text evidence="4">The sequence shown here is derived from an EMBL/GenBank/DDBJ whole genome shotgun (WGS) entry which is preliminary data.</text>
</comment>
<feature type="binding site" evidence="3">
    <location>
        <position position="131"/>
    </location>
    <ligand>
        <name>a divalent metal cation</name>
        <dbReference type="ChEBI" id="CHEBI:60240"/>
    </ligand>
</feature>
<dbReference type="SUPFAM" id="SSF109854">
    <property type="entry name" value="DinB/YfiT-like putative metalloenzymes"/>
    <property type="match status" value="1"/>
</dbReference>
<proteinExistence type="inferred from homology"/>
<keyword evidence="2 3" id="KW-0479">Metal-binding</keyword>
<dbReference type="RefSeq" id="WP_129026533.1">
    <property type="nucleotide sequence ID" value="NZ_SDHY01000002.1"/>
</dbReference>
<evidence type="ECO:0000256" key="3">
    <source>
        <dbReference type="PIRSR" id="PIRSR607837-1"/>
    </source>
</evidence>
<dbReference type="EMBL" id="SDHY01000002">
    <property type="protein sequence ID" value="RXK50923.1"/>
    <property type="molecule type" value="Genomic_DNA"/>
</dbReference>
<reference evidence="4 5" key="1">
    <citation type="submission" date="2019-01" db="EMBL/GenBank/DDBJ databases">
        <title>Cytophagaceae bacterium strain CAR-16.</title>
        <authorList>
            <person name="Chen W.-M."/>
        </authorList>
    </citation>
    <scope>NUCLEOTIDE SEQUENCE [LARGE SCALE GENOMIC DNA]</scope>
    <source>
        <strain evidence="4 5">CAR-16</strain>
    </source>
</reference>
<accession>A0A4Q1C192</accession>
<evidence type="ECO:0000313" key="5">
    <source>
        <dbReference type="Proteomes" id="UP000289455"/>
    </source>
</evidence>
<dbReference type="Gene3D" id="1.20.120.450">
    <property type="entry name" value="dinb family like domain"/>
    <property type="match status" value="1"/>
</dbReference>
<dbReference type="OrthoDB" id="119432at2"/>